<evidence type="ECO:0000256" key="1">
    <source>
        <dbReference type="ARBA" id="ARBA00022679"/>
    </source>
</evidence>
<organism evidence="2 3">
    <name type="scientific">Variovorax rhizosphaerae</name>
    <dbReference type="NCBI Taxonomy" id="1836200"/>
    <lineage>
        <taxon>Bacteria</taxon>
        <taxon>Pseudomonadati</taxon>
        <taxon>Pseudomonadota</taxon>
        <taxon>Betaproteobacteria</taxon>
        <taxon>Burkholderiales</taxon>
        <taxon>Comamonadaceae</taxon>
        <taxon>Variovorax</taxon>
    </lineage>
</organism>
<gene>
    <name evidence="2" type="ORF">WKW82_05765</name>
</gene>
<dbReference type="Proteomes" id="UP001385892">
    <property type="component" value="Unassembled WGS sequence"/>
</dbReference>
<dbReference type="EC" id="2.8.3.-" evidence="2"/>
<dbReference type="PANTHER" id="PTHR48207">
    <property type="entry name" value="SUCCINATE--HYDROXYMETHYLGLUTARATE COA-TRANSFERASE"/>
    <property type="match status" value="1"/>
</dbReference>
<dbReference type="GO" id="GO:0016740">
    <property type="term" value="F:transferase activity"/>
    <property type="evidence" value="ECO:0007669"/>
    <property type="project" value="UniProtKB-KW"/>
</dbReference>
<protein>
    <submittedName>
        <fullName evidence="2">CoA transferase</fullName>
        <ecNumber evidence="2">2.8.3.-</ecNumber>
    </submittedName>
</protein>
<evidence type="ECO:0000313" key="2">
    <source>
        <dbReference type="EMBL" id="MEJ8846142.1"/>
    </source>
</evidence>
<dbReference type="Gene3D" id="3.40.50.10540">
    <property type="entry name" value="Crotonobetainyl-coa:carnitine coa-transferase, domain 1"/>
    <property type="match status" value="1"/>
</dbReference>
<dbReference type="Pfam" id="PF02515">
    <property type="entry name" value="CoA_transf_3"/>
    <property type="match status" value="1"/>
</dbReference>
<accession>A0ABU8WHN4</accession>
<keyword evidence="1 2" id="KW-0808">Transferase</keyword>
<dbReference type="InterPro" id="IPR044855">
    <property type="entry name" value="CoA-Trfase_III_dom3_sf"/>
</dbReference>
<dbReference type="InterPro" id="IPR003673">
    <property type="entry name" value="CoA-Trfase_fam_III"/>
</dbReference>
<name>A0ABU8WHN4_9BURK</name>
<dbReference type="PANTHER" id="PTHR48207:SF3">
    <property type="entry name" value="SUCCINATE--HYDROXYMETHYLGLUTARATE COA-TRANSFERASE"/>
    <property type="match status" value="1"/>
</dbReference>
<proteinExistence type="predicted"/>
<dbReference type="InterPro" id="IPR023606">
    <property type="entry name" value="CoA-Trfase_III_dom_1_sf"/>
</dbReference>
<evidence type="ECO:0000313" key="3">
    <source>
        <dbReference type="Proteomes" id="UP001385892"/>
    </source>
</evidence>
<dbReference type="InterPro" id="IPR050483">
    <property type="entry name" value="CoA-transferase_III_domain"/>
</dbReference>
<reference evidence="2 3" key="1">
    <citation type="submission" date="2024-03" db="EMBL/GenBank/DDBJ databases">
        <title>Novel species of the genus Variovorax.</title>
        <authorList>
            <person name="Liu Q."/>
            <person name="Xin Y.-H."/>
        </authorList>
    </citation>
    <scope>NUCLEOTIDE SEQUENCE [LARGE SCALE GENOMIC DNA]</scope>
    <source>
        <strain evidence="2 3">KACC 18900</strain>
    </source>
</reference>
<dbReference type="RefSeq" id="WP_340341290.1">
    <property type="nucleotide sequence ID" value="NZ_JBBKZT010000002.1"/>
</dbReference>
<dbReference type="EMBL" id="JBBKZT010000002">
    <property type="protein sequence ID" value="MEJ8846142.1"/>
    <property type="molecule type" value="Genomic_DNA"/>
</dbReference>
<sequence>MNAPRPQPLAGYRIIDLTTFLSGPFCTQILADLGAEVVKIEAPEGDSSRAIPPHFVSDDSAYYLGINRNKQSIAVDMKQAEGLALVKRLIGEADVVVENYRPGVAARIGLDIAALREQDPSLIWASVSGFGQTGPWRDRPAYDMIVQALSGVMSMTGEPGRPAVRLGIPAGDMVAGMYAAIAINAALADRERDEAGEGRVIDVSMLDCQLAMLSYQSTYALVAGTTPSPQGARHDSIPTYRSFVGGDGRELVVTANTERMWKGLCEALNVGHLIDDERFATSGQRLKNRDDLWVLLEQAFLTRSAADWIEPLQANGVPVALIKNVPEALQDARESGRGMVLPLHGKHGERIEVVGNPIRFVGEAEREATYPPRLGEDARAVLDDWLSVSEDEVGSLVERGVLVQRMACASLQSGASATAKAVAP</sequence>
<comment type="caution">
    <text evidence="2">The sequence shown here is derived from an EMBL/GenBank/DDBJ whole genome shotgun (WGS) entry which is preliminary data.</text>
</comment>
<dbReference type="SUPFAM" id="SSF89796">
    <property type="entry name" value="CoA-transferase family III (CaiB/BaiF)"/>
    <property type="match status" value="1"/>
</dbReference>
<keyword evidence="3" id="KW-1185">Reference proteome</keyword>
<dbReference type="Gene3D" id="3.30.1540.10">
    <property type="entry name" value="formyl-coa transferase, domain 3"/>
    <property type="match status" value="1"/>
</dbReference>